<evidence type="ECO:0000256" key="5">
    <source>
        <dbReference type="ARBA" id="ARBA00023002"/>
    </source>
</evidence>
<dbReference type="SUPFAM" id="SSF56176">
    <property type="entry name" value="FAD-binding/transporter-associated domain-like"/>
    <property type="match status" value="1"/>
</dbReference>
<dbReference type="OrthoDB" id="407275at2759"/>
<keyword evidence="9" id="KW-1185">Reference proteome</keyword>
<evidence type="ECO:0000256" key="2">
    <source>
        <dbReference type="ARBA" id="ARBA00005466"/>
    </source>
</evidence>
<dbReference type="InterPro" id="IPR016166">
    <property type="entry name" value="FAD-bd_PCMH"/>
</dbReference>
<dbReference type="InterPro" id="IPR016169">
    <property type="entry name" value="FAD-bd_PCMH_sub2"/>
</dbReference>
<dbReference type="Proteomes" id="UP000054007">
    <property type="component" value="Unassembled WGS sequence"/>
</dbReference>
<accession>A0A0D7BKB7</accession>
<dbReference type="InterPro" id="IPR006094">
    <property type="entry name" value="Oxid_FAD_bind_N"/>
</dbReference>
<organism evidence="8 9">
    <name type="scientific">Cylindrobasidium torrendii FP15055 ss-10</name>
    <dbReference type="NCBI Taxonomy" id="1314674"/>
    <lineage>
        <taxon>Eukaryota</taxon>
        <taxon>Fungi</taxon>
        <taxon>Dikarya</taxon>
        <taxon>Basidiomycota</taxon>
        <taxon>Agaricomycotina</taxon>
        <taxon>Agaricomycetes</taxon>
        <taxon>Agaricomycetidae</taxon>
        <taxon>Agaricales</taxon>
        <taxon>Marasmiineae</taxon>
        <taxon>Physalacriaceae</taxon>
        <taxon>Cylindrobasidium</taxon>
    </lineage>
</organism>
<dbReference type="GO" id="GO:0016491">
    <property type="term" value="F:oxidoreductase activity"/>
    <property type="evidence" value="ECO:0007669"/>
    <property type="project" value="UniProtKB-KW"/>
</dbReference>
<keyword evidence="6" id="KW-0732">Signal</keyword>
<comment type="cofactor">
    <cofactor evidence="1">
        <name>FAD</name>
        <dbReference type="ChEBI" id="CHEBI:57692"/>
    </cofactor>
</comment>
<dbReference type="STRING" id="1314674.A0A0D7BKB7"/>
<feature type="chain" id="PRO_5002317154" evidence="6">
    <location>
        <begin position="17"/>
        <end position="532"/>
    </location>
</feature>
<gene>
    <name evidence="8" type="ORF">CYLTODRAFT_474713</name>
</gene>
<dbReference type="InterPro" id="IPR050416">
    <property type="entry name" value="FAD-linked_Oxidoreductase"/>
</dbReference>
<evidence type="ECO:0000313" key="9">
    <source>
        <dbReference type="Proteomes" id="UP000054007"/>
    </source>
</evidence>
<dbReference type="AlphaFoldDB" id="A0A0D7BKB7"/>
<proteinExistence type="inferred from homology"/>
<keyword evidence="4" id="KW-0274">FAD</keyword>
<dbReference type="PANTHER" id="PTHR42973:SF39">
    <property type="entry name" value="FAD-BINDING PCMH-TYPE DOMAIN-CONTAINING PROTEIN"/>
    <property type="match status" value="1"/>
</dbReference>
<feature type="domain" description="FAD-binding PCMH-type" evidence="7">
    <location>
        <begin position="68"/>
        <end position="239"/>
    </location>
</feature>
<protein>
    <submittedName>
        <fullName evidence="8">Glucooligosaccharide oxidase</fullName>
    </submittedName>
</protein>
<dbReference type="GO" id="GO:0071949">
    <property type="term" value="F:FAD binding"/>
    <property type="evidence" value="ECO:0007669"/>
    <property type="project" value="InterPro"/>
</dbReference>
<dbReference type="Pfam" id="PF01565">
    <property type="entry name" value="FAD_binding_4"/>
    <property type="match status" value="1"/>
</dbReference>
<evidence type="ECO:0000256" key="3">
    <source>
        <dbReference type="ARBA" id="ARBA00022630"/>
    </source>
</evidence>
<dbReference type="Gene3D" id="3.40.462.20">
    <property type="match status" value="1"/>
</dbReference>
<feature type="signal peptide" evidence="6">
    <location>
        <begin position="1"/>
        <end position="16"/>
    </location>
</feature>
<evidence type="ECO:0000256" key="6">
    <source>
        <dbReference type="SAM" id="SignalP"/>
    </source>
</evidence>
<dbReference type="Gene3D" id="3.30.465.10">
    <property type="match status" value="1"/>
</dbReference>
<evidence type="ECO:0000256" key="4">
    <source>
        <dbReference type="ARBA" id="ARBA00022827"/>
    </source>
</evidence>
<evidence type="ECO:0000313" key="8">
    <source>
        <dbReference type="EMBL" id="KIY70559.1"/>
    </source>
</evidence>
<dbReference type="EMBL" id="KN880466">
    <property type="protein sequence ID" value="KIY70559.1"/>
    <property type="molecule type" value="Genomic_DNA"/>
</dbReference>
<dbReference type="PROSITE" id="PS51387">
    <property type="entry name" value="FAD_PCMH"/>
    <property type="match status" value="1"/>
</dbReference>
<reference evidence="8 9" key="1">
    <citation type="journal article" date="2015" name="Fungal Genet. Biol.">
        <title>Evolution of novel wood decay mechanisms in Agaricales revealed by the genome sequences of Fistulina hepatica and Cylindrobasidium torrendii.</title>
        <authorList>
            <person name="Floudas D."/>
            <person name="Held B.W."/>
            <person name="Riley R."/>
            <person name="Nagy L.G."/>
            <person name="Koehler G."/>
            <person name="Ransdell A.S."/>
            <person name="Younus H."/>
            <person name="Chow J."/>
            <person name="Chiniquy J."/>
            <person name="Lipzen A."/>
            <person name="Tritt A."/>
            <person name="Sun H."/>
            <person name="Haridas S."/>
            <person name="LaButti K."/>
            <person name="Ohm R.A."/>
            <person name="Kues U."/>
            <person name="Blanchette R.A."/>
            <person name="Grigoriev I.V."/>
            <person name="Minto R.E."/>
            <person name="Hibbett D.S."/>
        </authorList>
    </citation>
    <scope>NUCLEOTIDE SEQUENCE [LARGE SCALE GENOMIC DNA]</scope>
    <source>
        <strain evidence="8 9">FP15055 ss-10</strain>
    </source>
</reference>
<comment type="similarity">
    <text evidence="2">Belongs to the oxygen-dependent FAD-linked oxidoreductase family.</text>
</comment>
<dbReference type="InterPro" id="IPR036318">
    <property type="entry name" value="FAD-bd_PCMH-like_sf"/>
</dbReference>
<sequence length="532" mass="57594">MFALIFLLQNVSTVFAFNFGKLREDLAAAQIQSVFPQDETYPNVTTPCPVSRLRIEQTLTIRADNLRFAFQPAAIAYPISTDQVSSAVSIAASQGLPVVARSGGHSYVDNSLGGGDGSFVIDMAAFKEITVHEDGTATLGVANKLGDVVIGLNEYGRAIPHGRCTYVGLGGHSAFGGYGLTSRMWGLTIDAVKSVEAVLSNGTVVTASQEEKPDLFWGIRGSASSFAITTLVTVDTHPVPASVAYATYVWDSMDIASATHTLALFQDYADSDISPELGTEIFLTAGSTSGTVSIQYIAAWFGAVEDYNATVDPFLGALTEPSSSTWVDGNWIEGFEALAYPSLDTSAPNAYATFYTKSLMTPEGEPMTRDALEAFVTYLATIVPPSELTWIVEVELYGGSNSAMNAIPVNNTSFAHRDTKFNLQISGYNAAPPFPKEGYTFVQGITSSIIDNMPEDWNWASYTNYVEDRLHDYASHFFRMTAKKDLLCKRAVQILRRPLYGSSKPQGKPRSTKHLQVSNFNRIVMLSGINCG</sequence>
<name>A0A0D7BKB7_9AGAR</name>
<evidence type="ECO:0000259" key="7">
    <source>
        <dbReference type="PROSITE" id="PS51387"/>
    </source>
</evidence>
<keyword evidence="3" id="KW-0285">Flavoprotein</keyword>
<keyword evidence="5" id="KW-0560">Oxidoreductase</keyword>
<dbReference type="PANTHER" id="PTHR42973">
    <property type="entry name" value="BINDING OXIDOREDUCTASE, PUTATIVE (AFU_ORTHOLOGUE AFUA_1G17690)-RELATED"/>
    <property type="match status" value="1"/>
</dbReference>
<evidence type="ECO:0000256" key="1">
    <source>
        <dbReference type="ARBA" id="ARBA00001974"/>
    </source>
</evidence>